<dbReference type="EMBL" id="LAZR01070033">
    <property type="protein sequence ID" value="KKK46122.1"/>
    <property type="molecule type" value="Genomic_DNA"/>
</dbReference>
<gene>
    <name evidence="1" type="ORF">LCGC14_3164370</name>
</gene>
<feature type="non-terminal residue" evidence="1">
    <location>
        <position position="125"/>
    </location>
</feature>
<reference evidence="1" key="1">
    <citation type="journal article" date="2015" name="Nature">
        <title>Complex archaea that bridge the gap between prokaryotes and eukaryotes.</title>
        <authorList>
            <person name="Spang A."/>
            <person name="Saw J.H."/>
            <person name="Jorgensen S.L."/>
            <person name="Zaremba-Niedzwiedzka K."/>
            <person name="Martijn J."/>
            <person name="Lind A.E."/>
            <person name="van Eijk R."/>
            <person name="Schleper C."/>
            <person name="Guy L."/>
            <person name="Ettema T.J."/>
        </authorList>
    </citation>
    <scope>NUCLEOTIDE SEQUENCE</scope>
</reference>
<accession>A0A0F8VP73</accession>
<evidence type="ECO:0000313" key="1">
    <source>
        <dbReference type="EMBL" id="KKK46122.1"/>
    </source>
</evidence>
<organism evidence="1">
    <name type="scientific">marine sediment metagenome</name>
    <dbReference type="NCBI Taxonomy" id="412755"/>
    <lineage>
        <taxon>unclassified sequences</taxon>
        <taxon>metagenomes</taxon>
        <taxon>ecological metagenomes</taxon>
    </lineage>
</organism>
<comment type="caution">
    <text evidence="1">The sequence shown here is derived from an EMBL/GenBank/DDBJ whole genome shotgun (WGS) entry which is preliminary data.</text>
</comment>
<dbReference type="AlphaFoldDB" id="A0A0F8VP73"/>
<protein>
    <submittedName>
        <fullName evidence="1">Uncharacterized protein</fullName>
    </submittedName>
</protein>
<proteinExistence type="predicted"/>
<sequence length="125" mass="13365">MRETMRQIIVQGNMDKAAAAIANGESQSNIVDVTPYGARNFVVVLTNGWTDADLGFLVSYDNVIWSPLYKADGTRALFTTIGTIVAVASRALFMAETYALGNAMSIVIESLDTTTGALLVQGADR</sequence>
<name>A0A0F8VP73_9ZZZZ</name>